<dbReference type="Gene3D" id="1.10.150.130">
    <property type="match status" value="1"/>
</dbReference>
<keyword evidence="5" id="KW-1185">Reference proteome</keyword>
<dbReference type="SUPFAM" id="SSF56349">
    <property type="entry name" value="DNA breaking-rejoining enzymes"/>
    <property type="match status" value="1"/>
</dbReference>
<dbReference type="InterPro" id="IPR052925">
    <property type="entry name" value="Phage_Integrase-like_Recomb"/>
</dbReference>
<dbReference type="EMBL" id="JANIEX010001261">
    <property type="protein sequence ID" value="KAJ3559982.1"/>
    <property type="molecule type" value="Genomic_DNA"/>
</dbReference>
<feature type="region of interest" description="Disordered" evidence="3">
    <location>
        <begin position="1"/>
        <end position="21"/>
    </location>
</feature>
<evidence type="ECO:0000256" key="1">
    <source>
        <dbReference type="ARBA" id="ARBA00023125"/>
    </source>
</evidence>
<accession>A0AAD5VN17</accession>
<feature type="compositionally biased region" description="Polar residues" evidence="3">
    <location>
        <begin position="10"/>
        <end position="21"/>
    </location>
</feature>
<sequence length="342" mass="38330">MPGPIRTHNAKNSGNHFSPMLSTSSMRKIQTALSGSWAPSTMQGYRLAIQKYHQFCDRENISKPLRTPASELVLCAFAADNVGKLSAAVAHNQLAAIKAWHVANNWTWHGSDRLTQILRGVKNLAPITAHHEARQPIPLHAIELLNSRLDKSNRIDAAILACAYTAFWGQCRLRELLPSSSKIPTPGTLPLCTSLRLSTRNKSAWVLHLPRTRTNSSGQDVVLVRQRSSLDPISAIQQHLLINRVPHGSPLFAYYSDSGHVSMLSKKTFLERCNKVWTEAKYPRYTGHCFRIGGTTELLLAKVPPDVVKTMGRWSSDAFLKYWRSIEDIVPLHAKNVRTHRK</sequence>
<evidence type="ECO:0000256" key="2">
    <source>
        <dbReference type="ARBA" id="ARBA00023172"/>
    </source>
</evidence>
<comment type="caution">
    <text evidence="4">The sequence shown here is derived from an EMBL/GenBank/DDBJ whole genome shotgun (WGS) entry which is preliminary data.</text>
</comment>
<dbReference type="InterPro" id="IPR011010">
    <property type="entry name" value="DNA_brk_join_enz"/>
</dbReference>
<dbReference type="PANTHER" id="PTHR34605:SF3">
    <property type="entry name" value="P CELL-TYPE AGGLUTINATION PROTEIN MAP4-LIKE-RELATED"/>
    <property type="match status" value="1"/>
</dbReference>
<dbReference type="AlphaFoldDB" id="A0AAD5VN17"/>
<keyword evidence="2" id="KW-0233">DNA recombination</keyword>
<dbReference type="GO" id="GO:0015074">
    <property type="term" value="P:DNA integration"/>
    <property type="evidence" value="ECO:0007669"/>
    <property type="project" value="InterPro"/>
</dbReference>
<dbReference type="Gene3D" id="1.10.443.10">
    <property type="entry name" value="Intergrase catalytic core"/>
    <property type="match status" value="1"/>
</dbReference>
<dbReference type="GO" id="GO:0006310">
    <property type="term" value="P:DNA recombination"/>
    <property type="evidence" value="ECO:0007669"/>
    <property type="project" value="UniProtKB-KW"/>
</dbReference>
<dbReference type="SUPFAM" id="SSF47823">
    <property type="entry name" value="lambda integrase-like, N-terminal domain"/>
    <property type="match status" value="1"/>
</dbReference>
<dbReference type="InterPro" id="IPR010998">
    <property type="entry name" value="Integrase_recombinase_N"/>
</dbReference>
<dbReference type="GO" id="GO:0003677">
    <property type="term" value="F:DNA binding"/>
    <property type="evidence" value="ECO:0007669"/>
    <property type="project" value="UniProtKB-KW"/>
</dbReference>
<proteinExistence type="predicted"/>
<dbReference type="InterPro" id="IPR013762">
    <property type="entry name" value="Integrase-like_cat_sf"/>
</dbReference>
<keyword evidence="1" id="KW-0238">DNA-binding</keyword>
<evidence type="ECO:0000256" key="3">
    <source>
        <dbReference type="SAM" id="MobiDB-lite"/>
    </source>
</evidence>
<dbReference type="Proteomes" id="UP001213000">
    <property type="component" value="Unassembled WGS sequence"/>
</dbReference>
<reference evidence="4" key="1">
    <citation type="submission" date="2022-07" db="EMBL/GenBank/DDBJ databases">
        <title>Genome Sequence of Leucocoprinus birnbaumii.</title>
        <authorList>
            <person name="Buettner E."/>
        </authorList>
    </citation>
    <scope>NUCLEOTIDE SEQUENCE</scope>
    <source>
        <strain evidence="4">VT141</strain>
    </source>
</reference>
<name>A0AAD5VN17_9AGAR</name>
<protein>
    <submittedName>
        <fullName evidence="4">Uncharacterized protein</fullName>
    </submittedName>
</protein>
<gene>
    <name evidence="4" type="ORF">NP233_g11130</name>
</gene>
<evidence type="ECO:0000313" key="5">
    <source>
        <dbReference type="Proteomes" id="UP001213000"/>
    </source>
</evidence>
<organism evidence="4 5">
    <name type="scientific">Leucocoprinus birnbaumii</name>
    <dbReference type="NCBI Taxonomy" id="56174"/>
    <lineage>
        <taxon>Eukaryota</taxon>
        <taxon>Fungi</taxon>
        <taxon>Dikarya</taxon>
        <taxon>Basidiomycota</taxon>
        <taxon>Agaricomycotina</taxon>
        <taxon>Agaricomycetes</taxon>
        <taxon>Agaricomycetidae</taxon>
        <taxon>Agaricales</taxon>
        <taxon>Agaricineae</taxon>
        <taxon>Agaricaceae</taxon>
        <taxon>Leucocoprinus</taxon>
    </lineage>
</organism>
<evidence type="ECO:0000313" key="4">
    <source>
        <dbReference type="EMBL" id="KAJ3559982.1"/>
    </source>
</evidence>
<dbReference type="PANTHER" id="PTHR34605">
    <property type="entry name" value="PHAGE_INTEGRASE DOMAIN-CONTAINING PROTEIN"/>
    <property type="match status" value="1"/>
</dbReference>